<name>A0A1H9C956_9EURY</name>
<feature type="transmembrane region" description="Helical" evidence="1">
    <location>
        <begin position="90"/>
        <end position="110"/>
    </location>
</feature>
<feature type="transmembrane region" description="Helical" evidence="1">
    <location>
        <begin position="61"/>
        <end position="84"/>
    </location>
</feature>
<feature type="transmembrane region" description="Helical" evidence="1">
    <location>
        <begin position="35"/>
        <end position="54"/>
    </location>
</feature>
<accession>A0A1H9C956</accession>
<gene>
    <name evidence="2" type="ORF">SAMN04489841_0985</name>
</gene>
<protein>
    <submittedName>
        <fullName evidence="2">Uncharacterized protein</fullName>
    </submittedName>
</protein>
<keyword evidence="1" id="KW-1133">Transmembrane helix</keyword>
<reference evidence="3" key="1">
    <citation type="submission" date="2016-10" db="EMBL/GenBank/DDBJ databases">
        <authorList>
            <person name="Varghese N."/>
            <person name="Submissions S."/>
        </authorList>
    </citation>
    <scope>NUCLEOTIDE SEQUENCE [LARGE SCALE GENOMIC DNA]</scope>
    <source>
        <strain evidence="3">DSM 25055</strain>
    </source>
</reference>
<evidence type="ECO:0000256" key="1">
    <source>
        <dbReference type="SAM" id="Phobius"/>
    </source>
</evidence>
<dbReference type="AlphaFoldDB" id="A0A1H9C956"/>
<dbReference type="STRING" id="1186196.SAMN04489841_0985"/>
<organism evidence="2 3">
    <name type="scientific">Natrinema salaciae</name>
    <dbReference type="NCBI Taxonomy" id="1186196"/>
    <lineage>
        <taxon>Archaea</taxon>
        <taxon>Methanobacteriati</taxon>
        <taxon>Methanobacteriota</taxon>
        <taxon>Stenosarchaea group</taxon>
        <taxon>Halobacteria</taxon>
        <taxon>Halobacteriales</taxon>
        <taxon>Natrialbaceae</taxon>
        <taxon>Natrinema</taxon>
    </lineage>
</organism>
<keyword evidence="1" id="KW-0812">Transmembrane</keyword>
<dbReference type="RefSeq" id="WP_090614170.1">
    <property type="nucleotide sequence ID" value="NZ_FOFD01000001.1"/>
</dbReference>
<keyword evidence="1" id="KW-0472">Membrane</keyword>
<evidence type="ECO:0000313" key="2">
    <source>
        <dbReference type="EMBL" id="SEP97692.1"/>
    </source>
</evidence>
<dbReference type="EMBL" id="FOFD01000001">
    <property type="protein sequence ID" value="SEP97692.1"/>
    <property type="molecule type" value="Genomic_DNA"/>
</dbReference>
<evidence type="ECO:0000313" key="3">
    <source>
        <dbReference type="Proteomes" id="UP000199114"/>
    </source>
</evidence>
<dbReference type="Proteomes" id="UP000199114">
    <property type="component" value="Unassembled WGS sequence"/>
</dbReference>
<sequence length="122" mass="12164">MNDSAIVGGCLAVAVLLAGIVSVVTETTAVLGLTPVGFGVYFAVGIGLPQFLLYRNSGSSLQLGLSILAVVGAAVAVIAGVVTGAPHDEWGLGLVTILLVVVVGNLLGAVTREFRAGFRSGT</sequence>
<keyword evidence="3" id="KW-1185">Reference proteome</keyword>
<proteinExistence type="predicted"/>
<dbReference type="OrthoDB" id="206469at2157"/>